<reference evidence="1" key="2">
    <citation type="submission" date="2022-03" db="EMBL/GenBank/DDBJ databases">
        <title>Draft title - Genomic analysis of global carrot germplasm unveils the trajectory of domestication and the origin of high carotenoid orange carrot.</title>
        <authorList>
            <person name="Iorizzo M."/>
            <person name="Ellison S."/>
            <person name="Senalik D."/>
            <person name="Macko-Podgorni A."/>
            <person name="Grzebelus D."/>
            <person name="Bostan H."/>
            <person name="Rolling W."/>
            <person name="Curaba J."/>
            <person name="Simon P."/>
        </authorList>
    </citation>
    <scope>NUCLEOTIDE SEQUENCE</scope>
    <source>
        <tissue evidence="1">Leaf</tissue>
    </source>
</reference>
<gene>
    <name evidence="1" type="ORF">DCAR_0623371</name>
</gene>
<dbReference type="EMBL" id="CP093348">
    <property type="protein sequence ID" value="WOH03966.1"/>
    <property type="molecule type" value="Genomic_DNA"/>
</dbReference>
<keyword evidence="2" id="KW-1185">Reference proteome</keyword>
<name>A0AAF1B5I7_DAUCS</name>
<accession>A0AAF1B5I7</accession>
<evidence type="ECO:0000313" key="2">
    <source>
        <dbReference type="Proteomes" id="UP000077755"/>
    </source>
</evidence>
<evidence type="ECO:0008006" key="3">
    <source>
        <dbReference type="Google" id="ProtNLM"/>
    </source>
</evidence>
<dbReference type="Proteomes" id="UP000077755">
    <property type="component" value="Chromosome 6"/>
</dbReference>
<dbReference type="PANTHER" id="PTHR33108:SF32">
    <property type="entry name" value="DUF1677 FAMILY PROTEIN (DUF1677)"/>
    <property type="match status" value="1"/>
</dbReference>
<organism evidence="1 2">
    <name type="scientific">Daucus carota subsp. sativus</name>
    <name type="common">Carrot</name>
    <dbReference type="NCBI Taxonomy" id="79200"/>
    <lineage>
        <taxon>Eukaryota</taxon>
        <taxon>Viridiplantae</taxon>
        <taxon>Streptophyta</taxon>
        <taxon>Embryophyta</taxon>
        <taxon>Tracheophyta</taxon>
        <taxon>Spermatophyta</taxon>
        <taxon>Magnoliopsida</taxon>
        <taxon>eudicotyledons</taxon>
        <taxon>Gunneridae</taxon>
        <taxon>Pentapetalae</taxon>
        <taxon>asterids</taxon>
        <taxon>campanulids</taxon>
        <taxon>Apiales</taxon>
        <taxon>Apiaceae</taxon>
        <taxon>Apioideae</taxon>
        <taxon>Scandiceae</taxon>
        <taxon>Daucinae</taxon>
        <taxon>Daucus</taxon>
        <taxon>Daucus sect. Daucus</taxon>
    </lineage>
</organism>
<dbReference type="AlphaFoldDB" id="A0AAF1B5I7"/>
<proteinExistence type="predicted"/>
<dbReference type="InterPro" id="IPR012876">
    <property type="entry name" value="DUF1677_pln"/>
</dbReference>
<reference evidence="1" key="1">
    <citation type="journal article" date="2016" name="Nat. Genet.">
        <title>A high-quality carrot genome assembly provides new insights into carotenoid accumulation and asterid genome evolution.</title>
        <authorList>
            <person name="Iorizzo M."/>
            <person name="Ellison S."/>
            <person name="Senalik D."/>
            <person name="Zeng P."/>
            <person name="Satapoomin P."/>
            <person name="Huang J."/>
            <person name="Bowman M."/>
            <person name="Iovene M."/>
            <person name="Sanseverino W."/>
            <person name="Cavagnaro P."/>
            <person name="Yildiz M."/>
            <person name="Macko-Podgorni A."/>
            <person name="Moranska E."/>
            <person name="Grzebelus E."/>
            <person name="Grzebelus D."/>
            <person name="Ashrafi H."/>
            <person name="Zheng Z."/>
            <person name="Cheng S."/>
            <person name="Spooner D."/>
            <person name="Van Deynze A."/>
            <person name="Simon P."/>
        </authorList>
    </citation>
    <scope>NUCLEOTIDE SEQUENCE</scope>
    <source>
        <tissue evidence="1">Leaf</tissue>
    </source>
</reference>
<protein>
    <recommendedName>
        <fullName evidence="3">DUF1677 family protein</fullName>
    </recommendedName>
</protein>
<sequence length="148" mass="16455">MSAVLAQAMTESTSKIAAQTDVELIKCECCGLTEECTAAYISTIRERYEGKWICGLCAEAVNYETRFLSIEEALVRHMSFCNQFKSAAPPLNPAVHLISAMTHILRRSMSPKKHGRLNRGTSEPVLSSLSLLDQSREMDLSEQARTEL</sequence>
<dbReference type="PANTHER" id="PTHR33108">
    <property type="entry name" value="OS01G0745000 PROTEIN"/>
    <property type="match status" value="1"/>
</dbReference>
<dbReference type="Pfam" id="PF07911">
    <property type="entry name" value="DUF1677"/>
    <property type="match status" value="1"/>
</dbReference>
<dbReference type="KEGG" id="dcr:108226706"/>
<evidence type="ECO:0000313" key="1">
    <source>
        <dbReference type="EMBL" id="WOH03966.1"/>
    </source>
</evidence>